<dbReference type="EMBL" id="MT142788">
    <property type="protein sequence ID" value="QJA88563.1"/>
    <property type="molecule type" value="Genomic_DNA"/>
</dbReference>
<name>A0A6M3L1Y2_9ZZZZ</name>
<dbReference type="AlphaFoldDB" id="A0A6M3L1Y2"/>
<protein>
    <submittedName>
        <fullName evidence="1">Uncharacterized protein</fullName>
    </submittedName>
</protein>
<organism evidence="1">
    <name type="scientific">viral metagenome</name>
    <dbReference type="NCBI Taxonomy" id="1070528"/>
    <lineage>
        <taxon>unclassified sequences</taxon>
        <taxon>metagenomes</taxon>
        <taxon>organismal metagenomes</taxon>
    </lineage>
</organism>
<accession>A0A6M3L1Y2</accession>
<evidence type="ECO:0000313" key="1">
    <source>
        <dbReference type="EMBL" id="QJA88563.1"/>
    </source>
</evidence>
<proteinExistence type="predicted"/>
<reference evidence="1" key="1">
    <citation type="submission" date="2020-03" db="EMBL/GenBank/DDBJ databases">
        <title>The deep terrestrial virosphere.</title>
        <authorList>
            <person name="Holmfeldt K."/>
            <person name="Nilsson E."/>
            <person name="Simone D."/>
            <person name="Lopez-Fernandez M."/>
            <person name="Wu X."/>
            <person name="de Brujin I."/>
            <person name="Lundin D."/>
            <person name="Andersson A."/>
            <person name="Bertilsson S."/>
            <person name="Dopson M."/>
        </authorList>
    </citation>
    <scope>NUCLEOTIDE SEQUENCE</scope>
    <source>
        <strain evidence="1">MM415B02738</strain>
    </source>
</reference>
<sequence length="127" mass="14648">MDIIEAGARVVCEEMARREPAFYEVWKNCNEDAKNRWRKIARACWSAMVDALTDVDWRRYRRRSARTATATTGRHGLSLFTKSELDCLSKEKGKENPSTHPMDWCAGCSEQECMCTCTAEELEEMDL</sequence>
<gene>
    <name evidence="1" type="ORF">MM415B02738_0011</name>
</gene>